<reference evidence="1 3" key="1">
    <citation type="journal article" date="2011" name="Nature">
        <title>The Medicago genome provides insight into the evolution of rhizobial symbioses.</title>
        <authorList>
            <person name="Young N.D."/>
            <person name="Debelle F."/>
            <person name="Oldroyd G.E."/>
            <person name="Geurts R."/>
            <person name="Cannon S.B."/>
            <person name="Udvardi M.K."/>
            <person name="Benedito V.A."/>
            <person name="Mayer K.F."/>
            <person name="Gouzy J."/>
            <person name="Schoof H."/>
            <person name="Van de Peer Y."/>
            <person name="Proost S."/>
            <person name="Cook D.R."/>
            <person name="Meyers B.C."/>
            <person name="Spannagl M."/>
            <person name="Cheung F."/>
            <person name="De Mita S."/>
            <person name="Krishnakumar V."/>
            <person name="Gundlach H."/>
            <person name="Zhou S."/>
            <person name="Mudge J."/>
            <person name="Bharti A.K."/>
            <person name="Murray J.D."/>
            <person name="Naoumkina M.A."/>
            <person name="Rosen B."/>
            <person name="Silverstein K.A."/>
            <person name="Tang H."/>
            <person name="Rombauts S."/>
            <person name="Zhao P.X."/>
            <person name="Zhou P."/>
            <person name="Barbe V."/>
            <person name="Bardou P."/>
            <person name="Bechner M."/>
            <person name="Bellec A."/>
            <person name="Berger A."/>
            <person name="Berges H."/>
            <person name="Bidwell S."/>
            <person name="Bisseling T."/>
            <person name="Choisne N."/>
            <person name="Couloux A."/>
            <person name="Denny R."/>
            <person name="Deshpande S."/>
            <person name="Dai X."/>
            <person name="Doyle J.J."/>
            <person name="Dudez A.M."/>
            <person name="Farmer A.D."/>
            <person name="Fouteau S."/>
            <person name="Franken C."/>
            <person name="Gibelin C."/>
            <person name="Gish J."/>
            <person name="Goldstein S."/>
            <person name="Gonzalez A.J."/>
            <person name="Green P.J."/>
            <person name="Hallab A."/>
            <person name="Hartog M."/>
            <person name="Hua A."/>
            <person name="Humphray S.J."/>
            <person name="Jeong D.H."/>
            <person name="Jing Y."/>
            <person name="Jocker A."/>
            <person name="Kenton S.M."/>
            <person name="Kim D.J."/>
            <person name="Klee K."/>
            <person name="Lai H."/>
            <person name="Lang C."/>
            <person name="Lin S."/>
            <person name="Macmil S.L."/>
            <person name="Magdelenat G."/>
            <person name="Matthews L."/>
            <person name="McCorrison J."/>
            <person name="Monaghan E.L."/>
            <person name="Mun J.H."/>
            <person name="Najar F.Z."/>
            <person name="Nicholson C."/>
            <person name="Noirot C."/>
            <person name="O'Bleness M."/>
            <person name="Paule C.R."/>
            <person name="Poulain J."/>
            <person name="Prion F."/>
            <person name="Qin B."/>
            <person name="Qu C."/>
            <person name="Retzel E.F."/>
            <person name="Riddle C."/>
            <person name="Sallet E."/>
            <person name="Samain S."/>
            <person name="Samson N."/>
            <person name="Sanders I."/>
            <person name="Saurat O."/>
            <person name="Scarpelli C."/>
            <person name="Schiex T."/>
            <person name="Segurens B."/>
            <person name="Severin A.J."/>
            <person name="Sherrier D.J."/>
            <person name="Shi R."/>
            <person name="Sims S."/>
            <person name="Singer S.R."/>
            <person name="Sinharoy S."/>
            <person name="Sterck L."/>
            <person name="Viollet A."/>
            <person name="Wang B.B."/>
            <person name="Wang K."/>
            <person name="Wang M."/>
            <person name="Wang X."/>
            <person name="Warfsmann J."/>
            <person name="Weissenbach J."/>
            <person name="White D.D."/>
            <person name="White J.D."/>
            <person name="Wiley G.B."/>
            <person name="Wincker P."/>
            <person name="Xing Y."/>
            <person name="Yang L."/>
            <person name="Yao Z."/>
            <person name="Ying F."/>
            <person name="Zhai J."/>
            <person name="Zhou L."/>
            <person name="Zuber A."/>
            <person name="Denarie J."/>
            <person name="Dixon R.A."/>
            <person name="May G.D."/>
            <person name="Schwartz D.C."/>
            <person name="Rogers J."/>
            <person name="Quetier F."/>
            <person name="Town C.D."/>
            <person name="Roe B.A."/>
        </authorList>
    </citation>
    <scope>NUCLEOTIDE SEQUENCE [LARGE SCALE GENOMIC DNA]</scope>
    <source>
        <strain evidence="1">A17</strain>
        <strain evidence="2 3">cv. Jemalong A17</strain>
    </source>
</reference>
<organism evidence="1 3">
    <name type="scientific">Medicago truncatula</name>
    <name type="common">Barrel medic</name>
    <name type="synonym">Medicago tribuloides</name>
    <dbReference type="NCBI Taxonomy" id="3880"/>
    <lineage>
        <taxon>Eukaryota</taxon>
        <taxon>Viridiplantae</taxon>
        <taxon>Streptophyta</taxon>
        <taxon>Embryophyta</taxon>
        <taxon>Tracheophyta</taxon>
        <taxon>Spermatophyta</taxon>
        <taxon>Magnoliopsida</taxon>
        <taxon>eudicotyledons</taxon>
        <taxon>Gunneridae</taxon>
        <taxon>Pentapetalae</taxon>
        <taxon>rosids</taxon>
        <taxon>fabids</taxon>
        <taxon>Fabales</taxon>
        <taxon>Fabaceae</taxon>
        <taxon>Papilionoideae</taxon>
        <taxon>50 kb inversion clade</taxon>
        <taxon>NPAAA clade</taxon>
        <taxon>Hologalegina</taxon>
        <taxon>IRL clade</taxon>
        <taxon>Trifolieae</taxon>
        <taxon>Medicago</taxon>
    </lineage>
</organism>
<protein>
    <submittedName>
        <fullName evidence="1 2">Uncharacterized protein</fullName>
    </submittedName>
</protein>
<dbReference type="EnsemblPlants" id="AES86502">
    <property type="protein sequence ID" value="AES86502"/>
    <property type="gene ID" value="MTR_4g009220"/>
</dbReference>
<name>G7JFP3_MEDTR</name>
<dbReference type="EMBL" id="CM001220">
    <property type="protein sequence ID" value="AES86502.1"/>
    <property type="molecule type" value="Genomic_DNA"/>
</dbReference>
<keyword evidence="3" id="KW-1185">Reference proteome</keyword>
<dbReference type="HOGENOM" id="CLU_2267749_0_0_1"/>
<reference evidence="2" key="3">
    <citation type="submission" date="2015-04" db="UniProtKB">
        <authorList>
            <consortium name="EnsemblPlants"/>
        </authorList>
    </citation>
    <scope>IDENTIFICATION</scope>
    <source>
        <strain evidence="2">cv. Jemalong A17</strain>
    </source>
</reference>
<dbReference type="AlphaFoldDB" id="G7JFP3"/>
<reference evidence="1 3" key="2">
    <citation type="journal article" date="2014" name="BMC Genomics">
        <title>An improved genome release (version Mt4.0) for the model legume Medicago truncatula.</title>
        <authorList>
            <person name="Tang H."/>
            <person name="Krishnakumar V."/>
            <person name="Bidwell S."/>
            <person name="Rosen B."/>
            <person name="Chan A."/>
            <person name="Zhou S."/>
            <person name="Gentzbittel L."/>
            <person name="Childs K.L."/>
            <person name="Yandell M."/>
            <person name="Gundlach H."/>
            <person name="Mayer K.F."/>
            <person name="Schwartz D.C."/>
            <person name="Town C.D."/>
        </authorList>
    </citation>
    <scope>GENOME REANNOTATION</scope>
    <source>
        <strain evidence="2 3">cv. Jemalong A17</strain>
    </source>
</reference>
<gene>
    <name evidence="1" type="ordered locus">MTR_4g009220</name>
</gene>
<evidence type="ECO:0000313" key="3">
    <source>
        <dbReference type="Proteomes" id="UP000002051"/>
    </source>
</evidence>
<accession>G7JFP3</accession>
<proteinExistence type="predicted"/>
<sequence>MSNSRKPFKFVSRFVVARRDIAVMVENVGDDPVDRKSSFIDYFVEIKPPKVKASVKVEAPMIVEALHVNSVVSNLRDNKVDTIQFFSSQDIWKDKDESLGWVC</sequence>
<evidence type="ECO:0000313" key="1">
    <source>
        <dbReference type="EMBL" id="AES86502.1"/>
    </source>
</evidence>
<evidence type="ECO:0000313" key="2">
    <source>
        <dbReference type="EnsemblPlants" id="AES86502"/>
    </source>
</evidence>
<dbReference type="Proteomes" id="UP000002051">
    <property type="component" value="Chromosome 4"/>
</dbReference>
<dbReference type="PaxDb" id="3880-AES86502"/>